<reference evidence="2" key="1">
    <citation type="journal article" date="2023" name="Front. Plant Sci.">
        <title>Chromosomal-level genome assembly of Melastoma candidum provides insights into trichome evolution.</title>
        <authorList>
            <person name="Zhong Y."/>
            <person name="Wu W."/>
            <person name="Sun C."/>
            <person name="Zou P."/>
            <person name="Liu Y."/>
            <person name="Dai S."/>
            <person name="Zhou R."/>
        </authorList>
    </citation>
    <scope>NUCLEOTIDE SEQUENCE [LARGE SCALE GENOMIC DNA]</scope>
</reference>
<gene>
    <name evidence="1" type="ORF">MLD38_039349</name>
</gene>
<accession>A0ACB9L2I2</accession>
<name>A0ACB9L2I2_9MYRT</name>
<protein>
    <submittedName>
        <fullName evidence="1">Uncharacterized protein</fullName>
    </submittedName>
</protein>
<evidence type="ECO:0000313" key="2">
    <source>
        <dbReference type="Proteomes" id="UP001057402"/>
    </source>
</evidence>
<keyword evidence="2" id="KW-1185">Reference proteome</keyword>
<organism evidence="1 2">
    <name type="scientific">Melastoma candidum</name>
    <dbReference type="NCBI Taxonomy" id="119954"/>
    <lineage>
        <taxon>Eukaryota</taxon>
        <taxon>Viridiplantae</taxon>
        <taxon>Streptophyta</taxon>
        <taxon>Embryophyta</taxon>
        <taxon>Tracheophyta</taxon>
        <taxon>Spermatophyta</taxon>
        <taxon>Magnoliopsida</taxon>
        <taxon>eudicotyledons</taxon>
        <taxon>Gunneridae</taxon>
        <taxon>Pentapetalae</taxon>
        <taxon>rosids</taxon>
        <taxon>malvids</taxon>
        <taxon>Myrtales</taxon>
        <taxon>Melastomataceae</taxon>
        <taxon>Melastomatoideae</taxon>
        <taxon>Melastomateae</taxon>
        <taxon>Melastoma</taxon>
    </lineage>
</organism>
<dbReference type="EMBL" id="CM042891">
    <property type="protein sequence ID" value="KAI4303753.1"/>
    <property type="molecule type" value="Genomic_DNA"/>
</dbReference>
<proteinExistence type="predicted"/>
<comment type="caution">
    <text evidence="1">The sequence shown here is derived from an EMBL/GenBank/DDBJ whole genome shotgun (WGS) entry which is preliminary data.</text>
</comment>
<dbReference type="Proteomes" id="UP001057402">
    <property type="component" value="Chromosome 12"/>
</dbReference>
<evidence type="ECO:0000313" key="1">
    <source>
        <dbReference type="EMBL" id="KAI4303753.1"/>
    </source>
</evidence>
<sequence>MLSRLDAIEGWIVTGQEVVMTMTNFQMHRPGWSLGWVWVKKEVIRSMVCAEVTNQGSGPIFCCLVFPARHWSLRYQQDLLGPGKGYSCNQATIVPPSEFLTPDDHRLTQALSDVHILANAGVSLSSFYNSSVVPCPACSCGCQDKNTCVPSGQMQSILGENRKTSMTTFDNPPVQCTSRMRPIRLHWHIKTNYSPYWRVKMTITNFNVGLNYTQWTLVVQHPNLNNVTEVFSFSYKPPCPIPFNV</sequence>